<dbReference type="Gene3D" id="2.30.110.10">
    <property type="entry name" value="Electron Transport, Fmn-binding Protein, Chain A"/>
    <property type="match status" value="1"/>
</dbReference>
<evidence type="ECO:0000256" key="2">
    <source>
        <dbReference type="ARBA" id="ARBA00022630"/>
    </source>
</evidence>
<feature type="domain" description="Pyridoxamine 5'-phosphate oxidase N-terminal" evidence="5">
    <location>
        <begin position="79"/>
        <end position="183"/>
    </location>
</feature>
<keyword evidence="3" id="KW-0288">FMN</keyword>
<dbReference type="AlphaFoldDB" id="E1Y8H0"/>
<accession>E1Y8H0</accession>
<evidence type="ECO:0000259" key="5">
    <source>
        <dbReference type="Pfam" id="PF01243"/>
    </source>
</evidence>
<keyword evidence="4" id="KW-0560">Oxidoreductase</keyword>
<name>E1Y8H0_9BACT</name>
<reference evidence="6" key="1">
    <citation type="journal article" date="2011" name="Environ. Microbiol.">
        <title>Genomic insights into the metabolic potential of the polycyclic aromatic hydrocarbon degrading sulfate-reducing Deltaproteobacterium N47.</title>
        <authorList>
            <person name="Bergmann F."/>
            <person name="Selesi D."/>
            <person name="Weinmaier T."/>
            <person name="Tischler P."/>
            <person name="Rattei T."/>
            <person name="Meckenstock R.U."/>
        </authorList>
    </citation>
    <scope>NUCLEOTIDE SEQUENCE</scope>
</reference>
<evidence type="ECO:0000256" key="4">
    <source>
        <dbReference type="ARBA" id="ARBA00023002"/>
    </source>
</evidence>
<comment type="cofactor">
    <cofactor evidence="1">
        <name>FMN</name>
        <dbReference type="ChEBI" id="CHEBI:58210"/>
    </cofactor>
</comment>
<dbReference type="Pfam" id="PF01243">
    <property type="entry name" value="PNPOx_N"/>
    <property type="match status" value="1"/>
</dbReference>
<gene>
    <name evidence="6" type="ORF">N47_A08930</name>
</gene>
<dbReference type="GO" id="GO:0004733">
    <property type="term" value="F:pyridoxamine phosphate oxidase activity"/>
    <property type="evidence" value="ECO:0007669"/>
    <property type="project" value="InterPro"/>
</dbReference>
<keyword evidence="2" id="KW-0285">Flavoprotein</keyword>
<evidence type="ECO:0000256" key="1">
    <source>
        <dbReference type="ARBA" id="ARBA00001917"/>
    </source>
</evidence>
<sequence length="277" mass="32325">MVTGFKLNINFKRYYYPTGYEMNKNILAAGDPLKIFLEWYSDAQTGKKNRFRKNRVVSSGVNLFKKMLSAFFPWYNLFRPDIATLATVTSENRPSARSVLFRGLVEGGFSFYTDYESDKGKELEVNPAAVMVFYWHFPPRQVRIDGKVCKLSRKAAELDWKSRTRENQAASSAVRQSSIIRGREELIEKRNYAGMQVRNSGNAEGRWRINHQHEFRNFNGRRYAIHCICQLKRSCKHIDSLHCHTVWTTGHTLQRTYYWPCEDDRRKGSGSFTCTNP</sequence>
<protein>
    <recommendedName>
        <fullName evidence="5">Pyridoxamine 5'-phosphate oxidase N-terminal domain-containing protein</fullName>
    </recommendedName>
</protein>
<evidence type="ECO:0000256" key="3">
    <source>
        <dbReference type="ARBA" id="ARBA00022643"/>
    </source>
</evidence>
<evidence type="ECO:0000313" key="6">
    <source>
        <dbReference type="EMBL" id="CBX26864.1"/>
    </source>
</evidence>
<dbReference type="GO" id="GO:0008615">
    <property type="term" value="P:pyridoxine biosynthetic process"/>
    <property type="evidence" value="ECO:0007669"/>
    <property type="project" value="InterPro"/>
</dbReference>
<dbReference type="InterPro" id="IPR011576">
    <property type="entry name" value="Pyridox_Oxase_N"/>
</dbReference>
<dbReference type="PANTHER" id="PTHR10851">
    <property type="entry name" value="PYRIDOXINE-5-PHOSPHATE OXIDASE"/>
    <property type="match status" value="1"/>
</dbReference>
<dbReference type="InterPro" id="IPR012349">
    <property type="entry name" value="Split_barrel_FMN-bd"/>
</dbReference>
<dbReference type="InterPro" id="IPR000659">
    <property type="entry name" value="Pyridox_Oxase"/>
</dbReference>
<dbReference type="EMBL" id="FR695864">
    <property type="protein sequence ID" value="CBX26864.1"/>
    <property type="molecule type" value="Genomic_DNA"/>
</dbReference>
<proteinExistence type="predicted"/>
<dbReference type="GO" id="GO:0010181">
    <property type="term" value="F:FMN binding"/>
    <property type="evidence" value="ECO:0007669"/>
    <property type="project" value="InterPro"/>
</dbReference>
<organism evidence="6">
    <name type="scientific">uncultured Desulfobacterium sp</name>
    <dbReference type="NCBI Taxonomy" id="201089"/>
    <lineage>
        <taxon>Bacteria</taxon>
        <taxon>Pseudomonadati</taxon>
        <taxon>Thermodesulfobacteriota</taxon>
        <taxon>Desulfobacteria</taxon>
        <taxon>Desulfobacterales</taxon>
        <taxon>Desulfobacteriaceae</taxon>
        <taxon>Desulfobacterium</taxon>
        <taxon>environmental samples</taxon>
    </lineage>
</organism>
<dbReference type="SUPFAM" id="SSF50475">
    <property type="entry name" value="FMN-binding split barrel"/>
    <property type="match status" value="1"/>
</dbReference>
<dbReference type="PANTHER" id="PTHR10851:SF0">
    <property type="entry name" value="PYRIDOXINE-5'-PHOSPHATE OXIDASE"/>
    <property type="match status" value="1"/>
</dbReference>